<reference evidence="2" key="1">
    <citation type="submission" date="2021-01" db="EMBL/GenBank/DDBJ databases">
        <title>Fulvivirga kasyanovii gen. nov., sp nov., a novel member of the phylum Bacteroidetes isolated from seawater in a mussel farm.</title>
        <authorList>
            <person name="Zhao L.-H."/>
            <person name="Wang Z.-J."/>
        </authorList>
    </citation>
    <scope>NUCLEOTIDE SEQUENCE</scope>
    <source>
        <strain evidence="2">2943</strain>
    </source>
</reference>
<dbReference type="AlphaFoldDB" id="A0A937JWM5"/>
<dbReference type="InterPro" id="IPR036188">
    <property type="entry name" value="FAD/NAD-bd_sf"/>
</dbReference>
<protein>
    <submittedName>
        <fullName evidence="2">FAD-dependent monooxygenase</fullName>
    </submittedName>
</protein>
<dbReference type="InterPro" id="IPR002938">
    <property type="entry name" value="FAD-bd"/>
</dbReference>
<comment type="caution">
    <text evidence="2">The sequence shown here is derived from an EMBL/GenBank/DDBJ whole genome shotgun (WGS) entry which is preliminary data.</text>
</comment>
<organism evidence="2 3">
    <name type="scientific">Fulvivirga sediminis</name>
    <dbReference type="NCBI Taxonomy" id="2803949"/>
    <lineage>
        <taxon>Bacteria</taxon>
        <taxon>Pseudomonadati</taxon>
        <taxon>Bacteroidota</taxon>
        <taxon>Cytophagia</taxon>
        <taxon>Cytophagales</taxon>
        <taxon>Fulvivirgaceae</taxon>
        <taxon>Fulvivirga</taxon>
    </lineage>
</organism>
<accession>A0A937JWM5</accession>
<dbReference type="EMBL" id="JAESIY010000001">
    <property type="protein sequence ID" value="MBL3654698.1"/>
    <property type="molecule type" value="Genomic_DNA"/>
</dbReference>
<dbReference type="SUPFAM" id="SSF51905">
    <property type="entry name" value="FAD/NAD(P)-binding domain"/>
    <property type="match status" value="1"/>
</dbReference>
<dbReference type="Pfam" id="PF01494">
    <property type="entry name" value="FAD_binding_3"/>
    <property type="match status" value="1"/>
</dbReference>
<dbReference type="PRINTS" id="PR00420">
    <property type="entry name" value="RNGMNOXGNASE"/>
</dbReference>
<evidence type="ECO:0000313" key="3">
    <source>
        <dbReference type="Proteomes" id="UP000659388"/>
    </source>
</evidence>
<keyword evidence="2" id="KW-0560">Oxidoreductase</keyword>
<dbReference type="GO" id="GO:0004497">
    <property type="term" value="F:monooxygenase activity"/>
    <property type="evidence" value="ECO:0007669"/>
    <property type="project" value="UniProtKB-KW"/>
</dbReference>
<gene>
    <name evidence="2" type="ORF">JL102_01050</name>
</gene>
<dbReference type="PANTHER" id="PTHR42685:SF22">
    <property type="entry name" value="CONDITIONED MEDIUM FACTOR RECEPTOR 1"/>
    <property type="match status" value="1"/>
</dbReference>
<keyword evidence="2" id="KW-0503">Monooxygenase</keyword>
<keyword evidence="3" id="KW-1185">Reference proteome</keyword>
<dbReference type="Proteomes" id="UP000659388">
    <property type="component" value="Unassembled WGS sequence"/>
</dbReference>
<name>A0A937JWM5_9BACT</name>
<evidence type="ECO:0000259" key="1">
    <source>
        <dbReference type="Pfam" id="PF01494"/>
    </source>
</evidence>
<dbReference type="Gene3D" id="3.50.50.60">
    <property type="entry name" value="FAD/NAD(P)-binding domain"/>
    <property type="match status" value="1"/>
</dbReference>
<feature type="domain" description="FAD-binding" evidence="1">
    <location>
        <begin position="5"/>
        <end position="305"/>
    </location>
</feature>
<dbReference type="InterPro" id="IPR050407">
    <property type="entry name" value="Geranylgeranyl_reductase"/>
</dbReference>
<evidence type="ECO:0000313" key="2">
    <source>
        <dbReference type="EMBL" id="MBL3654698.1"/>
    </source>
</evidence>
<dbReference type="GO" id="GO:0071949">
    <property type="term" value="F:FAD binding"/>
    <property type="evidence" value="ECO:0007669"/>
    <property type="project" value="InterPro"/>
</dbReference>
<dbReference type="PANTHER" id="PTHR42685">
    <property type="entry name" value="GERANYLGERANYL DIPHOSPHATE REDUCTASE"/>
    <property type="match status" value="1"/>
</dbReference>
<sequence>MALRQIIIIGGGLSGLICSLNLQKSGFQTLVIEKKNYPFHRVCGEYISNEVRPFLASLGIHPEELSAATLNHFQLSSVTGKELILPLDLGGFGISRFTLDHFIYEKAKAAGVSFIIGKKVQNVKYLQDHFEVELQGGAIEKGHFVIGAYGKRSKLDQVMKRKFFSKRSPYMGVKYHINYPEQAPDLISLHNFKNGYCGINKVEGNAYNLCYLTARSNLTTTIAEMEENTLFDNPFLREIFTSAEFIFKKPLVINEISFETKELVANHIFMCGDAAGMITPLCGNGMAMAIHSAKILSEVIIKYAHQKNAQLIIEKAYNKEWNKYFKARLWKGRQIQKLFGQSWVSNVSVELARKVPPFANFIMKQTHGDPF</sequence>
<proteinExistence type="predicted"/>